<protein>
    <submittedName>
        <fullName evidence="2">PX domain-containing protein EREX</fullName>
    </submittedName>
</protein>
<dbReference type="PANTHER" id="PTHR46856">
    <property type="entry name" value="PX DOMAIN-CONTAINING PROTEIN EREL1-RELATED"/>
    <property type="match status" value="1"/>
</dbReference>
<dbReference type="PANTHER" id="PTHR46856:SF3">
    <property type="entry name" value="PX DOMAIN-CONTAINING PROTEIN EREX"/>
    <property type="match status" value="1"/>
</dbReference>
<name>A0ABD0Z9E6_CARAN</name>
<evidence type="ECO:0000256" key="1">
    <source>
        <dbReference type="SAM" id="Coils"/>
    </source>
</evidence>
<evidence type="ECO:0000313" key="2">
    <source>
        <dbReference type="EMBL" id="KAL1191328.1"/>
    </source>
</evidence>
<dbReference type="Proteomes" id="UP001558713">
    <property type="component" value="Unassembled WGS sequence"/>
</dbReference>
<reference evidence="2 3" key="1">
    <citation type="submission" date="2024-04" db="EMBL/GenBank/DDBJ databases">
        <title>Genome assembly C_amara_ONT_v2.</title>
        <authorList>
            <person name="Yant L."/>
            <person name="Moore C."/>
            <person name="Slenker M."/>
        </authorList>
    </citation>
    <scope>NUCLEOTIDE SEQUENCE [LARGE SCALE GENOMIC DNA]</scope>
    <source>
        <tissue evidence="2">Leaf</tissue>
    </source>
</reference>
<comment type="caution">
    <text evidence="2">The sequence shown here is derived from an EMBL/GenBank/DDBJ whole genome shotgun (WGS) entry which is preliminary data.</text>
</comment>
<dbReference type="AlphaFoldDB" id="A0ABD0Z9E6"/>
<sequence>MNRLLSDIDISRSALIATFLELEAAVRSYFNDEYQETEDTSGNIICHLYLTPALIIMFLVVHQYRGSYTNVSDFETSTTWEPDLVNLSSMDIHDEAHGSMYGAMVGANHETQKDLAIVFQSEERHKLKRVIDTLKQRLETAKADTEDLRDTF</sequence>
<dbReference type="InterPro" id="IPR044588">
    <property type="entry name" value="EREX-like"/>
</dbReference>
<dbReference type="EMBL" id="JBANAX010000856">
    <property type="protein sequence ID" value="KAL1191328.1"/>
    <property type="molecule type" value="Genomic_DNA"/>
</dbReference>
<evidence type="ECO:0000313" key="3">
    <source>
        <dbReference type="Proteomes" id="UP001558713"/>
    </source>
</evidence>
<accession>A0ABD0Z9E6</accession>
<feature type="coiled-coil region" evidence="1">
    <location>
        <begin position="124"/>
        <end position="151"/>
    </location>
</feature>
<proteinExistence type="predicted"/>
<organism evidence="2 3">
    <name type="scientific">Cardamine amara subsp. amara</name>
    <dbReference type="NCBI Taxonomy" id="228776"/>
    <lineage>
        <taxon>Eukaryota</taxon>
        <taxon>Viridiplantae</taxon>
        <taxon>Streptophyta</taxon>
        <taxon>Embryophyta</taxon>
        <taxon>Tracheophyta</taxon>
        <taxon>Spermatophyta</taxon>
        <taxon>Magnoliopsida</taxon>
        <taxon>eudicotyledons</taxon>
        <taxon>Gunneridae</taxon>
        <taxon>Pentapetalae</taxon>
        <taxon>rosids</taxon>
        <taxon>malvids</taxon>
        <taxon>Brassicales</taxon>
        <taxon>Brassicaceae</taxon>
        <taxon>Cardamineae</taxon>
        <taxon>Cardamine</taxon>
    </lineage>
</organism>
<keyword evidence="3" id="KW-1185">Reference proteome</keyword>
<keyword evidence="1" id="KW-0175">Coiled coil</keyword>
<gene>
    <name evidence="2" type="ORF">V5N11_010254</name>
</gene>